<name>X1GU00_9ZZZZ</name>
<sequence length="179" mass="20574">MSLENIELYHYKTKQKVSVLARKTGENQFMASCINPDHEDKHPSMSISTDKGLYHCFACQIAGVTWAKHLENKGSKKSGEQYLKEKKEAERKNEIILSLNTDLVNWSGYDETIKEEAKSRIAFDLCFLPEKEKVTSISSVVEAGIFRRVELLDRMKKVEGLLKQSEFTPEEEKILSKQK</sequence>
<feature type="domain" description="Zinc finger CHC2-type" evidence="1">
    <location>
        <begin position="29"/>
        <end position="83"/>
    </location>
</feature>
<accession>X1GU00</accession>
<dbReference type="Pfam" id="PF01807">
    <property type="entry name" value="Zn_ribbon_DnaG"/>
    <property type="match status" value="1"/>
</dbReference>
<dbReference type="EMBL" id="BARU01022975">
    <property type="protein sequence ID" value="GAH48350.1"/>
    <property type="molecule type" value="Genomic_DNA"/>
</dbReference>
<comment type="caution">
    <text evidence="2">The sequence shown here is derived from an EMBL/GenBank/DDBJ whole genome shotgun (WGS) entry which is preliminary data.</text>
</comment>
<dbReference type="GO" id="GO:0003899">
    <property type="term" value="F:DNA-directed RNA polymerase activity"/>
    <property type="evidence" value="ECO:0007669"/>
    <property type="project" value="InterPro"/>
</dbReference>
<gene>
    <name evidence="2" type="ORF">S03H2_37333</name>
</gene>
<reference evidence="2" key="1">
    <citation type="journal article" date="2014" name="Front. Microbiol.">
        <title>High frequency of phylogenetically diverse reductive dehalogenase-homologous genes in deep subseafloor sedimentary metagenomes.</title>
        <authorList>
            <person name="Kawai M."/>
            <person name="Futagami T."/>
            <person name="Toyoda A."/>
            <person name="Takaki Y."/>
            <person name="Nishi S."/>
            <person name="Hori S."/>
            <person name="Arai W."/>
            <person name="Tsubouchi T."/>
            <person name="Morono Y."/>
            <person name="Uchiyama I."/>
            <person name="Ito T."/>
            <person name="Fujiyama A."/>
            <person name="Inagaki F."/>
            <person name="Takami H."/>
        </authorList>
    </citation>
    <scope>NUCLEOTIDE SEQUENCE</scope>
    <source>
        <strain evidence="2">Expedition CK06-06</strain>
    </source>
</reference>
<dbReference type="Gene3D" id="3.90.580.10">
    <property type="entry name" value="Zinc finger, CHC2-type domain"/>
    <property type="match status" value="1"/>
</dbReference>
<dbReference type="AlphaFoldDB" id="X1GU00"/>
<evidence type="ECO:0000313" key="2">
    <source>
        <dbReference type="EMBL" id="GAH48350.1"/>
    </source>
</evidence>
<protein>
    <recommendedName>
        <fullName evidence="1">Zinc finger CHC2-type domain-containing protein</fullName>
    </recommendedName>
</protein>
<dbReference type="SMART" id="SM00400">
    <property type="entry name" value="ZnF_CHCC"/>
    <property type="match status" value="1"/>
</dbReference>
<dbReference type="InterPro" id="IPR036977">
    <property type="entry name" value="DNA_primase_Znf_CHC2"/>
</dbReference>
<feature type="non-terminal residue" evidence="2">
    <location>
        <position position="179"/>
    </location>
</feature>
<dbReference type="GO" id="GO:0008270">
    <property type="term" value="F:zinc ion binding"/>
    <property type="evidence" value="ECO:0007669"/>
    <property type="project" value="InterPro"/>
</dbReference>
<dbReference type="GO" id="GO:0006260">
    <property type="term" value="P:DNA replication"/>
    <property type="evidence" value="ECO:0007669"/>
    <property type="project" value="InterPro"/>
</dbReference>
<dbReference type="InterPro" id="IPR002694">
    <property type="entry name" value="Znf_CHC2"/>
</dbReference>
<proteinExistence type="predicted"/>
<dbReference type="SUPFAM" id="SSF57783">
    <property type="entry name" value="Zinc beta-ribbon"/>
    <property type="match status" value="1"/>
</dbReference>
<dbReference type="GO" id="GO:0003677">
    <property type="term" value="F:DNA binding"/>
    <property type="evidence" value="ECO:0007669"/>
    <property type="project" value="InterPro"/>
</dbReference>
<organism evidence="2">
    <name type="scientific">marine sediment metagenome</name>
    <dbReference type="NCBI Taxonomy" id="412755"/>
    <lineage>
        <taxon>unclassified sequences</taxon>
        <taxon>metagenomes</taxon>
        <taxon>ecological metagenomes</taxon>
    </lineage>
</organism>
<evidence type="ECO:0000259" key="1">
    <source>
        <dbReference type="SMART" id="SM00400"/>
    </source>
</evidence>